<gene>
    <name evidence="1" type="ORF">HNQ01_001846</name>
</gene>
<comment type="caution">
    <text evidence="1">The sequence shown here is derived from an EMBL/GenBank/DDBJ whole genome shotgun (WGS) entry which is preliminary data.</text>
</comment>
<evidence type="ECO:0000313" key="2">
    <source>
        <dbReference type="Proteomes" id="UP001516061"/>
    </source>
</evidence>
<protein>
    <submittedName>
        <fullName evidence="1">Uncharacterized protein</fullName>
    </submittedName>
</protein>
<dbReference type="Proteomes" id="UP001516061">
    <property type="component" value="Unassembled WGS sequence"/>
</dbReference>
<organism evidence="1 2">
    <name type="scientific">Sphaerotilus uruguayifluvii</name>
    <dbReference type="NCBI Taxonomy" id="2735897"/>
    <lineage>
        <taxon>Bacteria</taxon>
        <taxon>Pseudomonadati</taxon>
        <taxon>Pseudomonadota</taxon>
        <taxon>Betaproteobacteria</taxon>
        <taxon>Burkholderiales</taxon>
        <taxon>Sphaerotilaceae</taxon>
        <taxon>Sphaerotilus</taxon>
    </lineage>
</organism>
<accession>A0ABX2G1D6</accession>
<sequence>MYSRQIQLHEILHQTEGILFELDSAQTGYELQQIAVNFQLRRSH</sequence>
<proteinExistence type="predicted"/>
<evidence type="ECO:0000313" key="1">
    <source>
        <dbReference type="EMBL" id="NRT56111.1"/>
    </source>
</evidence>
<dbReference type="EMBL" id="JABSNM010000006">
    <property type="protein sequence ID" value="NRT56111.1"/>
    <property type="molecule type" value="Genomic_DNA"/>
</dbReference>
<name>A0ABX2G1D6_9BURK</name>
<dbReference type="RefSeq" id="WP_286180626.1">
    <property type="nucleotide sequence ID" value="NZ_JABSNM010000006.1"/>
</dbReference>
<keyword evidence="2" id="KW-1185">Reference proteome</keyword>
<reference evidence="1 2" key="1">
    <citation type="submission" date="2020-05" db="EMBL/GenBank/DDBJ databases">
        <title>Genomic Encyclopedia of Type Strains, Phase IV (KMG-V): Genome sequencing to study the core and pangenomes of soil and plant-associated prokaryotes.</title>
        <authorList>
            <person name="Whitman W."/>
        </authorList>
    </citation>
    <scope>NUCLEOTIDE SEQUENCE [LARGE SCALE GENOMIC DNA]</scope>
    <source>
        <strain evidence="1 2">C29</strain>
    </source>
</reference>